<evidence type="ECO:0000256" key="1">
    <source>
        <dbReference type="SAM" id="Phobius"/>
    </source>
</evidence>
<evidence type="ECO:0000259" key="2">
    <source>
        <dbReference type="Pfam" id="PF20349"/>
    </source>
</evidence>
<feature type="transmembrane region" description="Helical" evidence="1">
    <location>
        <begin position="34"/>
        <end position="56"/>
    </location>
</feature>
<keyword evidence="1" id="KW-1133">Transmembrane helix</keyword>
<keyword evidence="1" id="KW-0472">Membrane</keyword>
<feature type="domain" description="DUF6644" evidence="2">
    <location>
        <begin position="34"/>
        <end position="162"/>
    </location>
</feature>
<sequence length="163" mass="17820">MDVGSVNSWMQWLENTDLSVAIRQSLWLYPGLEIIHIIGITLLVGAAFMFDLRLLGFSAYLPVVGLADHLLPWSRRGLALVIPSGILLFITNALALSTDPTFWLKMALLLLAGINVAIFHRLTFRSSASWNEKMATPTGAKLAAGASLILWIAIIACGRLLAY</sequence>
<dbReference type="RefSeq" id="WP_302038445.1">
    <property type="nucleotide sequence ID" value="NZ_JAUKPO010000008.1"/>
</dbReference>
<evidence type="ECO:0000313" key="3">
    <source>
        <dbReference type="EMBL" id="MDO1447640.1"/>
    </source>
</evidence>
<feature type="transmembrane region" description="Helical" evidence="1">
    <location>
        <begin position="77"/>
        <end position="96"/>
    </location>
</feature>
<comment type="caution">
    <text evidence="3">The sequence shown here is derived from an EMBL/GenBank/DDBJ whole genome shotgun (WGS) entry which is preliminary data.</text>
</comment>
<gene>
    <name evidence="3" type="ORF">Q0590_15325</name>
</gene>
<feature type="transmembrane region" description="Helical" evidence="1">
    <location>
        <begin position="102"/>
        <end position="122"/>
    </location>
</feature>
<dbReference type="Pfam" id="PF20349">
    <property type="entry name" value="DUF6644"/>
    <property type="match status" value="1"/>
</dbReference>
<name>A0ABT8RAA3_9BACT</name>
<feature type="transmembrane region" description="Helical" evidence="1">
    <location>
        <begin position="142"/>
        <end position="162"/>
    </location>
</feature>
<keyword evidence="1" id="KW-0812">Transmembrane</keyword>
<protein>
    <recommendedName>
        <fullName evidence="2">DUF6644 domain-containing protein</fullName>
    </recommendedName>
</protein>
<dbReference type="Proteomes" id="UP001168528">
    <property type="component" value="Unassembled WGS sequence"/>
</dbReference>
<accession>A0ABT8RAA3</accession>
<evidence type="ECO:0000313" key="4">
    <source>
        <dbReference type="Proteomes" id="UP001168528"/>
    </source>
</evidence>
<organism evidence="3 4">
    <name type="scientific">Rhodocytophaga aerolata</name>
    <dbReference type="NCBI Taxonomy" id="455078"/>
    <lineage>
        <taxon>Bacteria</taxon>
        <taxon>Pseudomonadati</taxon>
        <taxon>Bacteroidota</taxon>
        <taxon>Cytophagia</taxon>
        <taxon>Cytophagales</taxon>
        <taxon>Rhodocytophagaceae</taxon>
        <taxon>Rhodocytophaga</taxon>
    </lineage>
</organism>
<dbReference type="EMBL" id="JAUKPO010000008">
    <property type="protein sequence ID" value="MDO1447640.1"/>
    <property type="molecule type" value="Genomic_DNA"/>
</dbReference>
<reference evidence="3" key="1">
    <citation type="submission" date="2023-07" db="EMBL/GenBank/DDBJ databases">
        <title>The genome sequence of Rhodocytophaga aerolata KACC 12507.</title>
        <authorList>
            <person name="Zhang X."/>
        </authorList>
    </citation>
    <scope>NUCLEOTIDE SEQUENCE</scope>
    <source>
        <strain evidence="3">KACC 12507</strain>
    </source>
</reference>
<dbReference type="InterPro" id="IPR046586">
    <property type="entry name" value="DUF6644"/>
</dbReference>
<keyword evidence="4" id="KW-1185">Reference proteome</keyword>
<proteinExistence type="predicted"/>